<dbReference type="Proteomes" id="UP001371456">
    <property type="component" value="Unassembled WGS sequence"/>
</dbReference>
<feature type="region of interest" description="Disordered" evidence="1">
    <location>
        <begin position="1"/>
        <end position="49"/>
    </location>
</feature>
<proteinExistence type="predicted"/>
<feature type="compositionally biased region" description="Polar residues" evidence="1">
    <location>
        <begin position="38"/>
        <end position="47"/>
    </location>
</feature>
<protein>
    <submittedName>
        <fullName evidence="2">Uncharacterized protein</fullName>
    </submittedName>
</protein>
<name>A0AAN8TFV5_SOLBU</name>
<evidence type="ECO:0000256" key="1">
    <source>
        <dbReference type="SAM" id="MobiDB-lite"/>
    </source>
</evidence>
<comment type="caution">
    <text evidence="2">The sequence shown here is derived from an EMBL/GenBank/DDBJ whole genome shotgun (WGS) entry which is preliminary data.</text>
</comment>
<organism evidence="2 3">
    <name type="scientific">Solanum bulbocastanum</name>
    <name type="common">Wild potato</name>
    <dbReference type="NCBI Taxonomy" id="147425"/>
    <lineage>
        <taxon>Eukaryota</taxon>
        <taxon>Viridiplantae</taxon>
        <taxon>Streptophyta</taxon>
        <taxon>Embryophyta</taxon>
        <taxon>Tracheophyta</taxon>
        <taxon>Spermatophyta</taxon>
        <taxon>Magnoliopsida</taxon>
        <taxon>eudicotyledons</taxon>
        <taxon>Gunneridae</taxon>
        <taxon>Pentapetalae</taxon>
        <taxon>asterids</taxon>
        <taxon>lamiids</taxon>
        <taxon>Solanales</taxon>
        <taxon>Solanaceae</taxon>
        <taxon>Solanoideae</taxon>
        <taxon>Solaneae</taxon>
        <taxon>Solanum</taxon>
    </lineage>
</organism>
<reference evidence="2 3" key="1">
    <citation type="submission" date="2024-02" db="EMBL/GenBank/DDBJ databases">
        <title>de novo genome assembly of Solanum bulbocastanum strain 11H21.</title>
        <authorList>
            <person name="Hosaka A.J."/>
        </authorList>
    </citation>
    <scope>NUCLEOTIDE SEQUENCE [LARGE SCALE GENOMIC DNA]</scope>
    <source>
        <tissue evidence="2">Young leaves</tissue>
    </source>
</reference>
<evidence type="ECO:0000313" key="2">
    <source>
        <dbReference type="EMBL" id="KAK6787773.1"/>
    </source>
</evidence>
<dbReference type="AlphaFoldDB" id="A0AAN8TFV5"/>
<feature type="compositionally biased region" description="Basic residues" evidence="1">
    <location>
        <begin position="13"/>
        <end position="22"/>
    </location>
</feature>
<accession>A0AAN8TFV5</accession>
<gene>
    <name evidence="2" type="ORF">RDI58_016298</name>
</gene>
<dbReference type="EMBL" id="JBANQN010000006">
    <property type="protein sequence ID" value="KAK6787773.1"/>
    <property type="molecule type" value="Genomic_DNA"/>
</dbReference>
<sequence>MVSPQKRSGFRPPTRKKRKKRSSSSSDDKPLSRCLKVNDNNVGSSAKSVPILEQPNELCSTDQSKLCGNCSADEKVYDAFAGKVGDVAVKKAVTEGKRM</sequence>
<keyword evidence="3" id="KW-1185">Reference proteome</keyword>
<evidence type="ECO:0000313" key="3">
    <source>
        <dbReference type="Proteomes" id="UP001371456"/>
    </source>
</evidence>